<evidence type="ECO:0000256" key="8">
    <source>
        <dbReference type="SAM" id="MobiDB-lite"/>
    </source>
</evidence>
<feature type="domain" description="NADH-Ubiquinone oxidoreductase (complex I) chain 5 N-terminal" evidence="11">
    <location>
        <begin position="71"/>
        <end position="101"/>
    </location>
</feature>
<dbReference type="Pfam" id="PF00361">
    <property type="entry name" value="Proton_antipo_M"/>
    <property type="match status" value="1"/>
</dbReference>
<keyword evidence="2" id="KW-1003">Cell membrane</keyword>
<comment type="caution">
    <text evidence="12">The sequence shown here is derived from an EMBL/GenBank/DDBJ whole genome shotgun (WGS) entry which is preliminary data.</text>
</comment>
<dbReference type="Proteomes" id="UP000561045">
    <property type="component" value="Unassembled WGS sequence"/>
</dbReference>
<feature type="domain" description="NADH:quinone oxidoreductase/Mrp antiporter transmembrane" evidence="10">
    <location>
        <begin position="132"/>
        <end position="425"/>
    </location>
</feature>
<evidence type="ECO:0000259" key="10">
    <source>
        <dbReference type="Pfam" id="PF00361"/>
    </source>
</evidence>
<dbReference type="PANTHER" id="PTHR42682">
    <property type="entry name" value="HYDROGENASE-4 COMPONENT F"/>
    <property type="match status" value="1"/>
</dbReference>
<proteinExistence type="predicted"/>
<feature type="transmembrane region" description="Helical" evidence="9">
    <location>
        <begin position="322"/>
        <end position="342"/>
    </location>
</feature>
<reference evidence="12 13" key="1">
    <citation type="submission" date="2020-08" db="EMBL/GenBank/DDBJ databases">
        <title>Genomic Encyclopedia of Type Strains, Phase IV (KMG-IV): sequencing the most valuable type-strain genomes for metagenomic binning, comparative biology and taxonomic classification.</title>
        <authorList>
            <person name="Goeker M."/>
        </authorList>
    </citation>
    <scope>NUCLEOTIDE SEQUENCE [LARGE SCALE GENOMIC DNA]</scope>
    <source>
        <strain evidence="12 13">DSM 106739</strain>
    </source>
</reference>
<dbReference type="PANTHER" id="PTHR42682:SF5">
    <property type="entry name" value="HYDROGENASE-4 COMPONENT F"/>
    <property type="match status" value="1"/>
</dbReference>
<feature type="transmembrane region" description="Helical" evidence="9">
    <location>
        <begin position="217"/>
        <end position="235"/>
    </location>
</feature>
<evidence type="ECO:0000256" key="9">
    <source>
        <dbReference type="SAM" id="Phobius"/>
    </source>
</evidence>
<keyword evidence="5 12" id="KW-0560">Oxidoreductase</keyword>
<dbReference type="NCBIfam" id="NF005044">
    <property type="entry name" value="PRK06458.1-4"/>
    <property type="match status" value="1"/>
</dbReference>
<evidence type="ECO:0000256" key="7">
    <source>
        <dbReference type="RuleBase" id="RU000320"/>
    </source>
</evidence>
<feature type="transmembrane region" description="Helical" evidence="9">
    <location>
        <begin position="288"/>
        <end position="310"/>
    </location>
</feature>
<dbReference type="GO" id="GO:0016491">
    <property type="term" value="F:oxidoreductase activity"/>
    <property type="evidence" value="ECO:0007669"/>
    <property type="project" value="UniProtKB-KW"/>
</dbReference>
<feature type="transmembrane region" description="Helical" evidence="9">
    <location>
        <begin position="255"/>
        <end position="276"/>
    </location>
</feature>
<organism evidence="12 13">
    <name type="scientific">Niveibacterium umoris</name>
    <dbReference type="NCBI Taxonomy" id="1193620"/>
    <lineage>
        <taxon>Bacteria</taxon>
        <taxon>Pseudomonadati</taxon>
        <taxon>Pseudomonadota</taxon>
        <taxon>Betaproteobacteria</taxon>
        <taxon>Rhodocyclales</taxon>
        <taxon>Rhodocyclaceae</taxon>
        <taxon>Niveibacterium</taxon>
    </lineage>
</organism>
<keyword evidence="13" id="KW-1185">Reference proteome</keyword>
<dbReference type="RefSeq" id="WP_183634456.1">
    <property type="nucleotide sequence ID" value="NZ_BAABLE010000011.1"/>
</dbReference>
<keyword evidence="3 7" id="KW-0812">Transmembrane</keyword>
<dbReference type="InterPro" id="IPR001750">
    <property type="entry name" value="ND/Mrp_TM"/>
</dbReference>
<name>A0A840BMB1_9RHOO</name>
<feature type="transmembrane region" description="Helical" evidence="9">
    <location>
        <begin position="69"/>
        <end position="95"/>
    </location>
</feature>
<dbReference type="InterPro" id="IPR052175">
    <property type="entry name" value="ComplexI-like_HydComp"/>
</dbReference>
<feature type="transmembrane region" description="Helical" evidence="9">
    <location>
        <begin position="115"/>
        <end position="132"/>
    </location>
</feature>
<keyword evidence="4 9" id="KW-1133">Transmembrane helix</keyword>
<feature type="transmembrane region" description="Helical" evidence="9">
    <location>
        <begin position="421"/>
        <end position="445"/>
    </location>
</feature>
<evidence type="ECO:0000256" key="5">
    <source>
        <dbReference type="ARBA" id="ARBA00023002"/>
    </source>
</evidence>
<dbReference type="PRINTS" id="PR01434">
    <property type="entry name" value="NADHDHGNASE5"/>
</dbReference>
<sequence length="532" mass="55902">MIPMDLLSTLLLAPLLTALLAFGCRVLGPAAKPLVTAIHGIGIALLLALSLTVVCRVTTGGALGTFGNWVYVDALGAIFLGLIGVVGFLTGLYSIGYMGHELHAGEIDNRKLCDYYGIFNLFVFTMLLAATANNIIMMWVAIEATTLGSVFLVGFYGRRSSLEAAWKYIVICTVGVAFGLYGVVLVYSNAVSILPHAGEAAYWTVLLENAKALDPTLVKLAFVFVLIGFGTKAGLFPMHTWLPDAHSEAPSPISALLSAVLLNCAMLVVVRFYMVVSKTIGPAYPQTLLLVFGLLSIAVAAFFIISQRNIKRLLAYSSVENMGLIALGFGIGGPLGVLAALLHTINHSLAKALVFCGSGNVLLKYGSPDMDVVKGLLKKAPLTGVMLAAGALALGGFPPFNIFVSEFLVVTAGIQSGHGVLMVVCLLLLTVVLAGLVRMIAGTVFGPAPDAVPKGEAGVLTVLPMIVLLALMLVMGIRAPDAVVRMLDNATRVVLVGSDQVKTDAPVQGGSEDNKNGPAADSWWPPLLARRQ</sequence>
<feature type="transmembrane region" description="Helical" evidence="9">
    <location>
        <begin position="168"/>
        <end position="187"/>
    </location>
</feature>
<comment type="subcellular location">
    <subcellularLocation>
        <location evidence="1">Cell membrane</location>
        <topology evidence="1">Multi-pass membrane protein</topology>
    </subcellularLocation>
    <subcellularLocation>
        <location evidence="7">Membrane</location>
        <topology evidence="7">Multi-pass membrane protein</topology>
    </subcellularLocation>
</comment>
<feature type="region of interest" description="Disordered" evidence="8">
    <location>
        <begin position="504"/>
        <end position="532"/>
    </location>
</feature>
<feature type="transmembrane region" description="Helical" evidence="9">
    <location>
        <begin position="457"/>
        <end position="477"/>
    </location>
</feature>
<evidence type="ECO:0000313" key="13">
    <source>
        <dbReference type="Proteomes" id="UP000561045"/>
    </source>
</evidence>
<evidence type="ECO:0000259" key="11">
    <source>
        <dbReference type="Pfam" id="PF00662"/>
    </source>
</evidence>
<protein>
    <submittedName>
        <fullName evidence="12">Hydrogenase-4 component F</fullName>
        <ecNumber evidence="12">1.-.-.-</ecNumber>
    </submittedName>
</protein>
<evidence type="ECO:0000256" key="6">
    <source>
        <dbReference type="ARBA" id="ARBA00023136"/>
    </source>
</evidence>
<dbReference type="InterPro" id="IPR001516">
    <property type="entry name" value="Proton_antipo_N"/>
</dbReference>
<dbReference type="EMBL" id="JACIET010000001">
    <property type="protein sequence ID" value="MBB4012669.1"/>
    <property type="molecule type" value="Genomic_DNA"/>
</dbReference>
<dbReference type="Pfam" id="PF00662">
    <property type="entry name" value="Proton_antipo_N"/>
    <property type="match status" value="1"/>
</dbReference>
<evidence type="ECO:0000256" key="2">
    <source>
        <dbReference type="ARBA" id="ARBA00022475"/>
    </source>
</evidence>
<keyword evidence="6 9" id="KW-0472">Membrane</keyword>
<accession>A0A840BMB1</accession>
<evidence type="ECO:0000313" key="12">
    <source>
        <dbReference type="EMBL" id="MBB4012669.1"/>
    </source>
</evidence>
<gene>
    <name evidence="12" type="ORF">GGR36_001977</name>
</gene>
<evidence type="ECO:0000256" key="4">
    <source>
        <dbReference type="ARBA" id="ARBA00022989"/>
    </source>
</evidence>
<feature type="transmembrane region" description="Helical" evidence="9">
    <location>
        <begin position="386"/>
        <end position="409"/>
    </location>
</feature>
<feature type="transmembrane region" description="Helical" evidence="9">
    <location>
        <begin position="139"/>
        <end position="156"/>
    </location>
</feature>
<feature type="transmembrane region" description="Helical" evidence="9">
    <location>
        <begin position="37"/>
        <end position="57"/>
    </location>
</feature>
<dbReference type="EC" id="1.-.-.-" evidence="12"/>
<dbReference type="AlphaFoldDB" id="A0A840BMB1"/>
<dbReference type="GO" id="GO:0005886">
    <property type="term" value="C:plasma membrane"/>
    <property type="evidence" value="ECO:0007669"/>
    <property type="project" value="UniProtKB-SubCell"/>
</dbReference>
<evidence type="ECO:0000256" key="3">
    <source>
        <dbReference type="ARBA" id="ARBA00022692"/>
    </source>
</evidence>
<evidence type="ECO:0000256" key="1">
    <source>
        <dbReference type="ARBA" id="ARBA00004651"/>
    </source>
</evidence>